<dbReference type="EMBL" id="BLLF01001760">
    <property type="protein sequence ID" value="GFH21090.1"/>
    <property type="molecule type" value="Genomic_DNA"/>
</dbReference>
<organism evidence="2 3">
    <name type="scientific">Haematococcus lacustris</name>
    <name type="common">Green alga</name>
    <name type="synonym">Haematococcus pluvialis</name>
    <dbReference type="NCBI Taxonomy" id="44745"/>
    <lineage>
        <taxon>Eukaryota</taxon>
        <taxon>Viridiplantae</taxon>
        <taxon>Chlorophyta</taxon>
        <taxon>core chlorophytes</taxon>
        <taxon>Chlorophyceae</taxon>
        <taxon>CS clade</taxon>
        <taxon>Chlamydomonadales</taxon>
        <taxon>Haematococcaceae</taxon>
        <taxon>Haematococcus</taxon>
    </lineage>
</organism>
<proteinExistence type="predicted"/>
<gene>
    <name evidence="2" type="ORF">HaLaN_18327</name>
</gene>
<feature type="region of interest" description="Disordered" evidence="1">
    <location>
        <begin position="1"/>
        <end position="34"/>
    </location>
</feature>
<sequence length="67" mass="7240">EEDGSGSAGEGAQPPHKAPEPKVKAAKAKEEKAPAFDREAYLRLQQQLESTRQDLKTAYKAVMQAAS</sequence>
<reference evidence="2 3" key="1">
    <citation type="submission" date="2020-02" db="EMBL/GenBank/DDBJ databases">
        <title>Draft genome sequence of Haematococcus lacustris strain NIES-144.</title>
        <authorList>
            <person name="Morimoto D."/>
            <person name="Nakagawa S."/>
            <person name="Yoshida T."/>
            <person name="Sawayama S."/>
        </authorList>
    </citation>
    <scope>NUCLEOTIDE SEQUENCE [LARGE SCALE GENOMIC DNA]</scope>
    <source>
        <strain evidence="2 3">NIES-144</strain>
    </source>
</reference>
<name>A0A699ZJ16_HAELA</name>
<evidence type="ECO:0000256" key="1">
    <source>
        <dbReference type="SAM" id="MobiDB-lite"/>
    </source>
</evidence>
<keyword evidence="3" id="KW-1185">Reference proteome</keyword>
<comment type="caution">
    <text evidence="2">The sequence shown here is derived from an EMBL/GenBank/DDBJ whole genome shotgun (WGS) entry which is preliminary data.</text>
</comment>
<feature type="non-terminal residue" evidence="2">
    <location>
        <position position="67"/>
    </location>
</feature>
<accession>A0A699ZJ16</accession>
<evidence type="ECO:0000313" key="3">
    <source>
        <dbReference type="Proteomes" id="UP000485058"/>
    </source>
</evidence>
<dbReference type="AlphaFoldDB" id="A0A699ZJ16"/>
<feature type="compositionally biased region" description="Basic and acidic residues" evidence="1">
    <location>
        <begin position="17"/>
        <end position="34"/>
    </location>
</feature>
<protein>
    <submittedName>
        <fullName evidence="2">Uncharacterized protein</fullName>
    </submittedName>
</protein>
<evidence type="ECO:0000313" key="2">
    <source>
        <dbReference type="EMBL" id="GFH21090.1"/>
    </source>
</evidence>
<feature type="non-terminal residue" evidence="2">
    <location>
        <position position="1"/>
    </location>
</feature>
<dbReference type="Proteomes" id="UP000485058">
    <property type="component" value="Unassembled WGS sequence"/>
</dbReference>